<dbReference type="RefSeq" id="XP_022312359.1">
    <property type="nucleotide sequence ID" value="XM_022456651.1"/>
</dbReference>
<feature type="domain" description="B box-type" evidence="2">
    <location>
        <begin position="27"/>
        <end position="69"/>
    </location>
</feature>
<dbReference type="GO" id="GO:0061630">
    <property type="term" value="F:ubiquitin protein ligase activity"/>
    <property type="evidence" value="ECO:0007669"/>
    <property type="project" value="TreeGrafter"/>
</dbReference>
<dbReference type="SUPFAM" id="SSF57845">
    <property type="entry name" value="B-box zinc-binding domain"/>
    <property type="match status" value="1"/>
</dbReference>
<name>A0A8B8C9D1_CRAVI</name>
<evidence type="ECO:0000313" key="6">
    <source>
        <dbReference type="RefSeq" id="XP_022312359.1"/>
    </source>
</evidence>
<dbReference type="SUPFAM" id="SSF101898">
    <property type="entry name" value="NHL repeat"/>
    <property type="match status" value="1"/>
</dbReference>
<dbReference type="AlphaFoldDB" id="A0A8B8C9D1"/>
<evidence type="ECO:0000256" key="1">
    <source>
        <dbReference type="PROSITE-ProRule" id="PRU00024"/>
    </source>
</evidence>
<dbReference type="GeneID" id="111117507"/>
<evidence type="ECO:0000313" key="5">
    <source>
        <dbReference type="RefSeq" id="XP_022312358.1"/>
    </source>
</evidence>
<organism evidence="3 5">
    <name type="scientific">Crassostrea virginica</name>
    <name type="common">Eastern oyster</name>
    <dbReference type="NCBI Taxonomy" id="6565"/>
    <lineage>
        <taxon>Eukaryota</taxon>
        <taxon>Metazoa</taxon>
        <taxon>Spiralia</taxon>
        <taxon>Lophotrochozoa</taxon>
        <taxon>Mollusca</taxon>
        <taxon>Bivalvia</taxon>
        <taxon>Autobranchia</taxon>
        <taxon>Pteriomorphia</taxon>
        <taxon>Ostreida</taxon>
        <taxon>Ostreoidea</taxon>
        <taxon>Ostreidae</taxon>
        <taxon>Crassostrea</taxon>
    </lineage>
</organism>
<dbReference type="InterPro" id="IPR015943">
    <property type="entry name" value="WD40/YVTN_repeat-like_dom_sf"/>
</dbReference>
<dbReference type="InterPro" id="IPR000315">
    <property type="entry name" value="Znf_B-box"/>
</dbReference>
<proteinExistence type="predicted"/>
<evidence type="ECO:0000313" key="3">
    <source>
        <dbReference type="Proteomes" id="UP000694844"/>
    </source>
</evidence>
<evidence type="ECO:0000259" key="2">
    <source>
        <dbReference type="PROSITE" id="PS50119"/>
    </source>
</evidence>
<keyword evidence="1" id="KW-0863">Zinc-finger</keyword>
<dbReference type="InterPro" id="IPR047153">
    <property type="entry name" value="TRIM45/56/19-like"/>
</dbReference>
<dbReference type="CDD" id="cd19756">
    <property type="entry name" value="Bbox2"/>
    <property type="match status" value="1"/>
</dbReference>
<evidence type="ECO:0000313" key="4">
    <source>
        <dbReference type="RefSeq" id="XP_022312357.1"/>
    </source>
</evidence>
<reference evidence="4 5" key="1">
    <citation type="submission" date="2025-04" db="UniProtKB">
        <authorList>
            <consortium name="RefSeq"/>
        </authorList>
    </citation>
    <scope>IDENTIFICATION</scope>
    <source>
        <tissue evidence="4 5">Whole sample</tissue>
    </source>
</reference>
<gene>
    <name evidence="4 5 6" type="primary">LOC111117507</name>
</gene>
<dbReference type="PANTHER" id="PTHR25462:SF296">
    <property type="entry name" value="MEIOTIC P26, ISOFORM F"/>
    <property type="match status" value="1"/>
</dbReference>
<dbReference type="RefSeq" id="XP_022312358.1">
    <property type="nucleotide sequence ID" value="XM_022456650.1"/>
</dbReference>
<keyword evidence="1" id="KW-0862">Zinc</keyword>
<protein>
    <submittedName>
        <fullName evidence="4 5">Uncharacterized protein LOC111117507</fullName>
    </submittedName>
</protein>
<keyword evidence="1" id="KW-0479">Metal-binding</keyword>
<dbReference type="Gene3D" id="3.30.160.60">
    <property type="entry name" value="Classic Zinc Finger"/>
    <property type="match status" value="1"/>
</dbReference>
<accession>A0A8B8C9D1</accession>
<dbReference type="Gene3D" id="2.130.10.10">
    <property type="entry name" value="YVTN repeat-like/Quinoprotein amine dehydrogenase"/>
    <property type="match status" value="1"/>
</dbReference>
<dbReference type="PANTHER" id="PTHR25462">
    <property type="entry name" value="BONUS, ISOFORM C-RELATED"/>
    <property type="match status" value="1"/>
</dbReference>
<keyword evidence="3" id="KW-1185">Reference proteome</keyword>
<dbReference type="RefSeq" id="XP_022312357.1">
    <property type="nucleotide sequence ID" value="XM_022456649.1"/>
</dbReference>
<dbReference type="PROSITE" id="PS50119">
    <property type="entry name" value="ZF_BBOX"/>
    <property type="match status" value="1"/>
</dbReference>
<sequence length="442" mass="50108">MNLCSACVVVHLSDGITHKVVPFKMRGSTPKCLKHFPNLCELHCKQCSIPVCSSCISSGQHDHHKKVNILKILSERKNRIQKDLTELEKSLYPQYQEIASKISVQIADQQKHSEGLITAVRKQGEALHQEVDAAIQRMTSDIEVMGSKCMVAIHRQEIAVNRTIDEIQQILQDLRKLMDSTDACLVAKYQSRNGEFRSLPAQFQVTLPTFTPHVFNREQIDHHVGSLSELKITYPVRPFITEPRIISNIRTEFGTDKSKHNAFLSVSCLSDSKFWTCGYDDKIMRLYNLQGELVKSVQTISGNMPYDIAVTENDTLVYTDYTDKSINIVGNTQIQPLIKLDGWIPLRVCSSSSGDLLVIMDSDDDTQSRVVRYSGSTQKQTIQWDDQGYPFYTSGHNKYISENINWDICVVDCGVRAIVVVSAAGKLRFRYNWSYVDHRGIV</sequence>
<dbReference type="GO" id="GO:0008270">
    <property type="term" value="F:zinc ion binding"/>
    <property type="evidence" value="ECO:0007669"/>
    <property type="project" value="UniProtKB-KW"/>
</dbReference>
<dbReference type="KEGG" id="cvn:111117507"/>
<dbReference type="Proteomes" id="UP000694844">
    <property type="component" value="Chromosome 10"/>
</dbReference>